<dbReference type="PROSITE" id="PS50850">
    <property type="entry name" value="MFS"/>
    <property type="match status" value="1"/>
</dbReference>
<feature type="transmembrane region" description="Helical" evidence="7">
    <location>
        <begin position="172"/>
        <end position="191"/>
    </location>
</feature>
<dbReference type="SUPFAM" id="SSF103473">
    <property type="entry name" value="MFS general substrate transporter"/>
    <property type="match status" value="1"/>
</dbReference>
<feature type="transmembrane region" description="Helical" evidence="7">
    <location>
        <begin position="147"/>
        <end position="166"/>
    </location>
</feature>
<dbReference type="InterPro" id="IPR020846">
    <property type="entry name" value="MFS_dom"/>
</dbReference>
<keyword evidence="6 7" id="KW-0472">Membrane</keyword>
<keyword evidence="5 7" id="KW-1133">Transmembrane helix</keyword>
<proteinExistence type="predicted"/>
<name>A0AAC8UUP3_9LACO</name>
<dbReference type="PANTHER" id="PTHR23513">
    <property type="entry name" value="INTEGRAL MEMBRANE EFFLUX PROTEIN-RELATED"/>
    <property type="match status" value="1"/>
</dbReference>
<evidence type="ECO:0000256" key="1">
    <source>
        <dbReference type="ARBA" id="ARBA00004651"/>
    </source>
</evidence>
<dbReference type="GO" id="GO:0022857">
    <property type="term" value="F:transmembrane transporter activity"/>
    <property type="evidence" value="ECO:0007669"/>
    <property type="project" value="InterPro"/>
</dbReference>
<evidence type="ECO:0000259" key="8">
    <source>
        <dbReference type="PROSITE" id="PS50850"/>
    </source>
</evidence>
<evidence type="ECO:0000256" key="3">
    <source>
        <dbReference type="ARBA" id="ARBA00022475"/>
    </source>
</evidence>
<feature type="transmembrane region" description="Helical" evidence="7">
    <location>
        <begin position="328"/>
        <end position="346"/>
    </location>
</feature>
<feature type="transmembrane region" description="Helical" evidence="7">
    <location>
        <begin position="12"/>
        <end position="37"/>
    </location>
</feature>
<feature type="domain" description="Major facilitator superfamily (MFS) profile" evidence="8">
    <location>
        <begin position="1"/>
        <end position="195"/>
    </location>
</feature>
<dbReference type="InterPro" id="IPR036259">
    <property type="entry name" value="MFS_trans_sf"/>
</dbReference>
<feature type="transmembrane region" description="Helical" evidence="7">
    <location>
        <begin position="301"/>
        <end position="322"/>
    </location>
</feature>
<keyword evidence="2" id="KW-0813">Transport</keyword>
<feature type="transmembrane region" description="Helical" evidence="7">
    <location>
        <begin position="43"/>
        <end position="65"/>
    </location>
</feature>
<evidence type="ECO:0000313" key="9">
    <source>
        <dbReference type="EMBL" id="AKP64836.1"/>
    </source>
</evidence>
<comment type="subcellular location">
    <subcellularLocation>
        <location evidence="1">Cell membrane</location>
        <topology evidence="1">Multi-pass membrane protein</topology>
    </subcellularLocation>
</comment>
<keyword evidence="4 7" id="KW-0812">Transmembrane</keyword>
<reference evidence="9 10" key="1">
    <citation type="submission" date="2015-07" db="EMBL/GenBank/DDBJ databases">
        <title>Lactobacillus korensis/26-25/ whole genome sequencing.</title>
        <authorList>
            <person name="Kim M.K."/>
            <person name="Im W.-T."/>
            <person name="Srinivasan S."/>
            <person name="Lee J.-J."/>
        </authorList>
    </citation>
    <scope>NUCLEOTIDE SEQUENCE [LARGE SCALE GENOMIC DNA]</scope>
    <source>
        <strain evidence="9 10">26-25</strain>
    </source>
</reference>
<dbReference type="InterPro" id="IPR011701">
    <property type="entry name" value="MFS"/>
</dbReference>
<evidence type="ECO:0000256" key="5">
    <source>
        <dbReference type="ARBA" id="ARBA00022989"/>
    </source>
</evidence>
<organism evidence="9 10">
    <name type="scientific">Levilactobacillus koreensis</name>
    <dbReference type="NCBI Taxonomy" id="637971"/>
    <lineage>
        <taxon>Bacteria</taxon>
        <taxon>Bacillati</taxon>
        <taxon>Bacillota</taxon>
        <taxon>Bacilli</taxon>
        <taxon>Lactobacillales</taxon>
        <taxon>Lactobacillaceae</taxon>
        <taxon>Levilactobacillus</taxon>
    </lineage>
</organism>
<dbReference type="Proteomes" id="UP000036000">
    <property type="component" value="Chromosome"/>
</dbReference>
<keyword evidence="10" id="KW-1185">Reference proteome</keyword>
<dbReference type="KEGG" id="lko:ABN16_07390"/>
<dbReference type="AlphaFoldDB" id="A0AAC8UUP3"/>
<evidence type="ECO:0000313" key="10">
    <source>
        <dbReference type="Proteomes" id="UP000036000"/>
    </source>
</evidence>
<evidence type="ECO:0000256" key="2">
    <source>
        <dbReference type="ARBA" id="ARBA00022448"/>
    </source>
</evidence>
<evidence type="ECO:0000256" key="4">
    <source>
        <dbReference type="ARBA" id="ARBA00022692"/>
    </source>
</evidence>
<feature type="transmembrane region" description="Helical" evidence="7">
    <location>
        <begin position="229"/>
        <end position="249"/>
    </location>
</feature>
<feature type="transmembrane region" description="Helical" evidence="7">
    <location>
        <begin position="393"/>
        <end position="410"/>
    </location>
</feature>
<feature type="transmembrane region" description="Helical" evidence="7">
    <location>
        <begin position="77"/>
        <end position="96"/>
    </location>
</feature>
<feature type="transmembrane region" description="Helical" evidence="7">
    <location>
        <begin position="102"/>
        <end position="127"/>
    </location>
</feature>
<evidence type="ECO:0000256" key="6">
    <source>
        <dbReference type="ARBA" id="ARBA00023136"/>
    </source>
</evidence>
<dbReference type="RefSeq" id="WP_048734452.1">
    <property type="nucleotide sequence ID" value="NZ_CP012033.1"/>
</dbReference>
<dbReference type="EMBL" id="CP012033">
    <property type="protein sequence ID" value="AKP64836.1"/>
    <property type="molecule type" value="Genomic_DNA"/>
</dbReference>
<keyword evidence="3" id="KW-1003">Cell membrane</keyword>
<gene>
    <name evidence="9" type="ORF">ABN16_07390</name>
</gene>
<dbReference type="GO" id="GO:0005886">
    <property type="term" value="C:plasma membrane"/>
    <property type="evidence" value="ECO:0007669"/>
    <property type="project" value="UniProtKB-SubCell"/>
</dbReference>
<sequence>MTVFLHNRRYRLLTLATFISMLGSTLFNIVFVIYARGMPNAKLAVSIASVVATIPFLLDIIAGYLADEANNHYRSMVGVKFFQAALFLLLSGLIAFRPSWWVFTVLLLINIVSDFAGSFSSFVSLAVIKDVVTANDLAEARGFESGVGSTISLVGGLVGAGLIAALHYNYVLFGLLNAVSFVAAFLILWVARQQFRQLRSSLFQHHTAFLGVRREIHHFFTTSMKNFKLLKTFSTVTGFMVAFSIVNFIGSGQSTLLNLSYIQEKRLLFGNFGYTVALIDMVESVGMILGSFTPMKRVTWLSIPANLTLVIGVSGVISANLLWLQNRYILVTCILVNGVLIGLLNPRIQAEMITELPEESIGSILSVFYTVIQLTVPGGAVVFAFLANGWTVAIAWFGLVVAIVVGLLYAEVLRRRLARA</sequence>
<evidence type="ECO:0000256" key="7">
    <source>
        <dbReference type="SAM" id="Phobius"/>
    </source>
</evidence>
<dbReference type="PANTHER" id="PTHR23513:SF6">
    <property type="entry name" value="MAJOR FACILITATOR SUPERFAMILY ASSOCIATED DOMAIN-CONTAINING PROTEIN"/>
    <property type="match status" value="1"/>
</dbReference>
<dbReference type="Pfam" id="PF07690">
    <property type="entry name" value="MFS_1"/>
    <property type="match status" value="1"/>
</dbReference>
<feature type="transmembrane region" description="Helical" evidence="7">
    <location>
        <begin position="367"/>
        <end position="387"/>
    </location>
</feature>
<feature type="transmembrane region" description="Helical" evidence="7">
    <location>
        <begin position="269"/>
        <end position="289"/>
    </location>
</feature>
<dbReference type="Gene3D" id="1.20.1250.20">
    <property type="entry name" value="MFS general substrate transporter like domains"/>
    <property type="match status" value="1"/>
</dbReference>
<accession>A0AAC8UUP3</accession>
<protein>
    <recommendedName>
        <fullName evidence="8">Major facilitator superfamily (MFS) profile domain-containing protein</fullName>
    </recommendedName>
</protein>